<dbReference type="AlphaFoldDB" id="A0A921R3W8"/>
<dbReference type="Proteomes" id="UP000807115">
    <property type="component" value="Chromosome 4"/>
</dbReference>
<proteinExistence type="predicted"/>
<sequence length="82" mass="9236">MLELLPRGRYGCWCPLRLALGAEAWRCCQYTATLRSYQRSRRVVGHGGGVDQVLVGSKMEHEGGKEMSHIWQGRCPHLAPAR</sequence>
<reference evidence="1" key="2">
    <citation type="submission" date="2020-10" db="EMBL/GenBank/DDBJ databases">
        <authorList>
            <person name="Cooper E.A."/>
            <person name="Brenton Z.W."/>
            <person name="Flinn B.S."/>
            <person name="Jenkins J."/>
            <person name="Shu S."/>
            <person name="Flowers D."/>
            <person name="Luo F."/>
            <person name="Wang Y."/>
            <person name="Xia P."/>
            <person name="Barry K."/>
            <person name="Daum C."/>
            <person name="Lipzen A."/>
            <person name="Yoshinaga Y."/>
            <person name="Schmutz J."/>
            <person name="Saski C."/>
            <person name="Vermerris W."/>
            <person name="Kresovich S."/>
        </authorList>
    </citation>
    <scope>NUCLEOTIDE SEQUENCE</scope>
</reference>
<reference evidence="1" key="1">
    <citation type="journal article" date="2019" name="BMC Genomics">
        <title>A new reference genome for Sorghum bicolor reveals high levels of sequence similarity between sweet and grain genotypes: implications for the genetics of sugar metabolism.</title>
        <authorList>
            <person name="Cooper E.A."/>
            <person name="Brenton Z.W."/>
            <person name="Flinn B.S."/>
            <person name="Jenkins J."/>
            <person name="Shu S."/>
            <person name="Flowers D."/>
            <person name="Luo F."/>
            <person name="Wang Y."/>
            <person name="Xia P."/>
            <person name="Barry K."/>
            <person name="Daum C."/>
            <person name="Lipzen A."/>
            <person name="Yoshinaga Y."/>
            <person name="Schmutz J."/>
            <person name="Saski C."/>
            <person name="Vermerris W."/>
            <person name="Kresovich S."/>
        </authorList>
    </citation>
    <scope>NUCLEOTIDE SEQUENCE</scope>
</reference>
<accession>A0A921R3W8</accession>
<organism evidence="1 2">
    <name type="scientific">Sorghum bicolor</name>
    <name type="common">Sorghum</name>
    <name type="synonym">Sorghum vulgare</name>
    <dbReference type="NCBI Taxonomy" id="4558"/>
    <lineage>
        <taxon>Eukaryota</taxon>
        <taxon>Viridiplantae</taxon>
        <taxon>Streptophyta</taxon>
        <taxon>Embryophyta</taxon>
        <taxon>Tracheophyta</taxon>
        <taxon>Spermatophyta</taxon>
        <taxon>Magnoliopsida</taxon>
        <taxon>Liliopsida</taxon>
        <taxon>Poales</taxon>
        <taxon>Poaceae</taxon>
        <taxon>PACMAD clade</taxon>
        <taxon>Panicoideae</taxon>
        <taxon>Andropogonodae</taxon>
        <taxon>Andropogoneae</taxon>
        <taxon>Sorghinae</taxon>
        <taxon>Sorghum</taxon>
    </lineage>
</organism>
<name>A0A921R3W8_SORBI</name>
<evidence type="ECO:0000313" key="1">
    <source>
        <dbReference type="EMBL" id="KAG0532011.1"/>
    </source>
</evidence>
<evidence type="ECO:0000313" key="2">
    <source>
        <dbReference type="Proteomes" id="UP000807115"/>
    </source>
</evidence>
<comment type="caution">
    <text evidence="1">The sequence shown here is derived from an EMBL/GenBank/DDBJ whole genome shotgun (WGS) entry which is preliminary data.</text>
</comment>
<gene>
    <name evidence="1" type="ORF">BDA96_04G071000</name>
</gene>
<protein>
    <submittedName>
        <fullName evidence="1">Uncharacterized protein</fullName>
    </submittedName>
</protein>
<dbReference type="EMBL" id="CM027683">
    <property type="protein sequence ID" value="KAG0532011.1"/>
    <property type="molecule type" value="Genomic_DNA"/>
</dbReference>